<evidence type="ECO:0000313" key="3">
    <source>
        <dbReference type="Proteomes" id="UP000827549"/>
    </source>
</evidence>
<dbReference type="AlphaFoldDB" id="A0AAF1BLQ0"/>
<evidence type="ECO:0000313" key="2">
    <source>
        <dbReference type="EMBL" id="WOO85302.1"/>
    </source>
</evidence>
<dbReference type="CDD" id="cd12148">
    <property type="entry name" value="fungal_TF_MHR"/>
    <property type="match status" value="1"/>
</dbReference>
<gene>
    <name evidence="2" type="ORF">LOC62_06G008803</name>
</gene>
<evidence type="ECO:0008006" key="4">
    <source>
        <dbReference type="Google" id="ProtNLM"/>
    </source>
</evidence>
<accession>A0AAF1BLQ0</accession>
<sequence length="730" mass="78493">MSQASMTMSPARPPPKKRKTASSSSAAKNELIPRPPGVHKRGKRIVTLLQQHQQSQLAQSSSAMSTADNGERSHDQSGSGQQLASVHGGIPAASPEDAAAGDRRVPCDITPNRAWLLRVPGLTRHALDDCINTFFTSIGQTYHLSQPRDYFLRRVRVMLYDVGGLDIPHDLADVPASSELLALAVACLGSPLSSHPQLAQSIHNRCVELAADSDHLAHGGLDAVEAMNLLAERFVRPRHALVQSRQSIVLPARTPAGLGEAQNAKLHPLQLDPLGKGFAIDLALYHKLNVPPISRNDADTGYQRREALFWTLWKFDALRSASASVACRLSDVNIGWPLPSDAAQDPHMNIARVARQICTTLLSVRAKVQGLTVAHVHEAIAALDELPGRCINIDPSSLAREAIEVASSERKRRDSLDRRDTPQHSAFLLSSHNWLYLVCWIAVKENAAKHSDFPAETMAMVDVATMQATRRMAALAQTITKHDLMQRAPRAVRDHMAAFVLLLVRRLTENAATSAGVAAQYFALAETLASAVRSASSYPDSSMLANVLCDAVYRASSAVALVETSGERRLRQCETPVQPSDTAPPQPLLNSFPVLPPSSGEDVATRESVPTQDATPAHLAAVMDPQISPLTLPSMGGYFSAFSLPAWDTTTPFGMPTSGGDAPQPTLAPSLSEPPRTAPLESSSTVSTTEPNEFDFGLSPTEPFLLDQELLDLLSGCGIEIPFFGGAGSV</sequence>
<feature type="compositionally biased region" description="Polar residues" evidence="1">
    <location>
        <begin position="680"/>
        <end position="691"/>
    </location>
</feature>
<name>A0AAF1BLQ0_9TREE</name>
<organism evidence="2 3">
    <name type="scientific">Vanrija pseudolonga</name>
    <dbReference type="NCBI Taxonomy" id="143232"/>
    <lineage>
        <taxon>Eukaryota</taxon>
        <taxon>Fungi</taxon>
        <taxon>Dikarya</taxon>
        <taxon>Basidiomycota</taxon>
        <taxon>Agaricomycotina</taxon>
        <taxon>Tremellomycetes</taxon>
        <taxon>Trichosporonales</taxon>
        <taxon>Trichosporonaceae</taxon>
        <taxon>Vanrija</taxon>
    </lineage>
</organism>
<dbReference type="GeneID" id="87811967"/>
<dbReference type="RefSeq" id="XP_062631328.1">
    <property type="nucleotide sequence ID" value="XM_062775344.1"/>
</dbReference>
<protein>
    <recommendedName>
        <fullName evidence="4">Transcription factor domain-containing protein</fullName>
    </recommendedName>
</protein>
<proteinExistence type="predicted"/>
<evidence type="ECO:0000256" key="1">
    <source>
        <dbReference type="SAM" id="MobiDB-lite"/>
    </source>
</evidence>
<feature type="compositionally biased region" description="Low complexity" evidence="1">
    <location>
        <begin position="48"/>
        <end position="67"/>
    </location>
</feature>
<dbReference type="Proteomes" id="UP000827549">
    <property type="component" value="Chromosome 6"/>
</dbReference>
<reference evidence="2" key="1">
    <citation type="submission" date="2023-10" db="EMBL/GenBank/DDBJ databases">
        <authorList>
            <person name="Noh H."/>
        </authorList>
    </citation>
    <scope>NUCLEOTIDE SEQUENCE</scope>
    <source>
        <strain evidence="2">DUCC4014</strain>
    </source>
</reference>
<feature type="region of interest" description="Disordered" evidence="1">
    <location>
        <begin position="654"/>
        <end position="693"/>
    </location>
</feature>
<feature type="region of interest" description="Disordered" evidence="1">
    <location>
        <begin position="1"/>
        <end position="105"/>
    </location>
</feature>
<dbReference type="EMBL" id="CP086719">
    <property type="protein sequence ID" value="WOO85302.1"/>
    <property type="molecule type" value="Genomic_DNA"/>
</dbReference>
<keyword evidence="3" id="KW-1185">Reference proteome</keyword>